<dbReference type="Proteomes" id="UP000176450">
    <property type="component" value="Unassembled WGS sequence"/>
</dbReference>
<name>A0A1F6AXT6_9BACT</name>
<dbReference type="EMBL" id="MFJX01000065">
    <property type="protein sequence ID" value="OGG29504.1"/>
    <property type="molecule type" value="Genomic_DNA"/>
</dbReference>
<feature type="signal peptide" evidence="3">
    <location>
        <begin position="1"/>
        <end position="24"/>
    </location>
</feature>
<accession>A0A1F6AXT6</accession>
<sequence length="1059" mass="114374">MKKYQLQKILASLIVVLFIMQQVAVPFSVVNAQTATDSAMPIDTPLPTETPTPTQNPFDVETSQEPSPSVTTTPSPTPTQSPSPTSTLTPTPLLEPTLGQLLPQISSGRIRRALAAQRLAKGFYRAAEGVTVSVDNVVDQSSDIHVSVLNSEGVDTPVVVDTVQSGETTTVTIHQRSSLRPGKYKVKVFQKDTLLSEQDFLWGVLAVNPNKSIYPPGETADLAIAVLNEFGKMVCNANVILDITNPNGEITTLSTDEGTIAVNEVCKLHDFTLTPDYEAHYRTTINGRYGMTLTATTINGTYTISDSFEVDGSAVFDVERITATRIFPPASYPVTIRVTAKEDFVGSVEDTIPQNFTVSQLSGVTQYNEAQIVADQSPGATTSAQTISLGMPFAGDFPETQGFGTQVTEAALKQKYLRFGVLGHDGADFAVPVGTNALVVDDGVVAYIGSEPYGKTVIIEHSWGRSYYGHLSEFKVSVGQSVRKGSIVALSGNTGESTGPHLHFGMRMNTYDKDNGFYGKINPMPYLTASSAVISDVAVKKIFWDVAIKKGETKVVGYTFKAPPQSPQFYLMGPLRFRGQFSQSLPLDVTSGGEATPSGDNAFVLGATEATPSSQPATDTIATSSADLSASPSGTLNDAIRILKRRPRERMREQGLVFSESRQWQLAIDAPGNTISSIEHVTGTLGTTGTTDVISYSNGTALDKMFHFCSFRGNPADAQHDQTYRATYLNSTSQLTIQVGRTPNQDLTYDCYIVIYTADSDLVVNRYSGDSTLNPGPRNVTITAVSSTSQAFVIPHGESIPNDQTIGQEEEYEYRLTSTTNVGIYYTTYNNAAANTIRFEVVDWNNSDIRVQHMNGNTMTTGETSDTVTLTNTVDTAKTWIIVTARETGAAYDQAQGVEDVRADLQDANTVRLRRGYVGSPAVADSWSAQAIEDRSDYGLWNVQRGSIAFAVAETSDTLTLSPPVNATNAIPLGGAFPNFSWTGSNADTTVSRLRDSFFTLTMTDSSTLTAARGSTSVAADIDVQVVEFIKESYGLTAEGLMRHGNWFSKSGVEQYFTF</sequence>
<feature type="compositionally biased region" description="Low complexity" evidence="2">
    <location>
        <begin position="41"/>
        <end position="53"/>
    </location>
</feature>
<dbReference type="Pfam" id="PF01551">
    <property type="entry name" value="Peptidase_M23"/>
    <property type="match status" value="1"/>
</dbReference>
<evidence type="ECO:0000313" key="5">
    <source>
        <dbReference type="EMBL" id="OGG29504.1"/>
    </source>
</evidence>
<feature type="compositionally biased region" description="Low complexity" evidence="2">
    <location>
        <begin position="61"/>
        <end position="74"/>
    </location>
</feature>
<evidence type="ECO:0000256" key="3">
    <source>
        <dbReference type="SAM" id="SignalP"/>
    </source>
</evidence>
<comment type="caution">
    <text evidence="5">The sequence shown here is derived from an EMBL/GenBank/DDBJ whole genome shotgun (WGS) entry which is preliminary data.</text>
</comment>
<gene>
    <name evidence="5" type="ORF">A3A63_02035</name>
</gene>
<evidence type="ECO:0000259" key="4">
    <source>
        <dbReference type="Pfam" id="PF01551"/>
    </source>
</evidence>
<dbReference type="GO" id="GO:0004222">
    <property type="term" value="F:metalloendopeptidase activity"/>
    <property type="evidence" value="ECO:0007669"/>
    <property type="project" value="TreeGrafter"/>
</dbReference>
<dbReference type="InterPro" id="IPR011055">
    <property type="entry name" value="Dup_hybrid_motif"/>
</dbReference>
<dbReference type="InterPro" id="IPR050570">
    <property type="entry name" value="Cell_wall_metabolism_enzyme"/>
</dbReference>
<evidence type="ECO:0000256" key="1">
    <source>
        <dbReference type="ARBA" id="ARBA00022729"/>
    </source>
</evidence>
<feature type="region of interest" description="Disordered" evidence="2">
    <location>
        <begin position="39"/>
        <end position="95"/>
    </location>
</feature>
<proteinExistence type="predicted"/>
<keyword evidence="1 3" id="KW-0732">Signal</keyword>
<evidence type="ECO:0000256" key="2">
    <source>
        <dbReference type="SAM" id="MobiDB-lite"/>
    </source>
</evidence>
<dbReference type="PANTHER" id="PTHR21666">
    <property type="entry name" value="PEPTIDASE-RELATED"/>
    <property type="match status" value="1"/>
</dbReference>
<feature type="chain" id="PRO_5009523024" description="M23ase beta-sheet core domain-containing protein" evidence="3">
    <location>
        <begin position="25"/>
        <end position="1059"/>
    </location>
</feature>
<dbReference type="AlphaFoldDB" id="A0A1F6AXT6"/>
<feature type="region of interest" description="Disordered" evidence="2">
    <location>
        <begin position="610"/>
        <end position="633"/>
    </location>
</feature>
<protein>
    <recommendedName>
        <fullName evidence="4">M23ase beta-sheet core domain-containing protein</fullName>
    </recommendedName>
</protein>
<reference evidence="5 6" key="1">
    <citation type="journal article" date="2016" name="Nat. Commun.">
        <title>Thousands of microbial genomes shed light on interconnected biogeochemical processes in an aquifer system.</title>
        <authorList>
            <person name="Anantharaman K."/>
            <person name="Brown C.T."/>
            <person name="Hug L.A."/>
            <person name="Sharon I."/>
            <person name="Castelle C.J."/>
            <person name="Probst A.J."/>
            <person name="Thomas B.C."/>
            <person name="Singh A."/>
            <person name="Wilkins M.J."/>
            <person name="Karaoz U."/>
            <person name="Brodie E.L."/>
            <person name="Williams K.H."/>
            <person name="Hubbard S.S."/>
            <person name="Banfield J.F."/>
        </authorList>
    </citation>
    <scope>NUCLEOTIDE SEQUENCE [LARGE SCALE GENOMIC DNA]</scope>
</reference>
<feature type="compositionally biased region" description="Low complexity" evidence="2">
    <location>
        <begin position="82"/>
        <end position="95"/>
    </location>
</feature>
<evidence type="ECO:0000313" key="6">
    <source>
        <dbReference type="Proteomes" id="UP000176450"/>
    </source>
</evidence>
<dbReference type="Gene3D" id="2.70.70.10">
    <property type="entry name" value="Glucose Permease (Domain IIA)"/>
    <property type="match status" value="1"/>
</dbReference>
<dbReference type="SUPFAM" id="SSF51261">
    <property type="entry name" value="Duplicated hybrid motif"/>
    <property type="match status" value="1"/>
</dbReference>
<dbReference type="CDD" id="cd12797">
    <property type="entry name" value="M23_peptidase"/>
    <property type="match status" value="1"/>
</dbReference>
<dbReference type="PANTHER" id="PTHR21666:SF289">
    <property type="entry name" value="L-ALA--D-GLU ENDOPEPTIDASE"/>
    <property type="match status" value="1"/>
</dbReference>
<dbReference type="InterPro" id="IPR016047">
    <property type="entry name" value="M23ase_b-sheet_dom"/>
</dbReference>
<organism evidence="5 6">
    <name type="scientific">Candidatus Gottesmanbacteria bacterium RIFCSPLOWO2_01_FULL_46_9</name>
    <dbReference type="NCBI Taxonomy" id="1798394"/>
    <lineage>
        <taxon>Bacteria</taxon>
        <taxon>Candidatus Gottesmaniibacteriota</taxon>
    </lineage>
</organism>
<feature type="domain" description="M23ase beta-sheet core" evidence="4">
    <location>
        <begin position="424"/>
        <end position="510"/>
    </location>
</feature>